<dbReference type="InterPro" id="IPR029753">
    <property type="entry name" value="D-isomer_DH_CS"/>
</dbReference>
<accession>A0A486XSE7</accession>
<dbReference type="InterPro" id="IPR006140">
    <property type="entry name" value="D-isomer_DH_NAD-bd"/>
</dbReference>
<dbReference type="PANTHER" id="PTHR43761">
    <property type="entry name" value="D-ISOMER SPECIFIC 2-HYDROXYACID DEHYDROGENASE FAMILY PROTEIN (AFU_ORTHOLOGUE AFUA_1G13630)"/>
    <property type="match status" value="1"/>
</dbReference>
<gene>
    <name evidence="7" type="ORF">BAL341_2069</name>
</gene>
<dbReference type="CDD" id="cd12162">
    <property type="entry name" value="2-Hacid_dh_4"/>
    <property type="match status" value="1"/>
</dbReference>
<dbReference type="InterPro" id="IPR036291">
    <property type="entry name" value="NAD(P)-bd_dom_sf"/>
</dbReference>
<keyword evidence="3" id="KW-0520">NAD</keyword>
<evidence type="ECO:0000256" key="2">
    <source>
        <dbReference type="ARBA" id="ARBA00023002"/>
    </source>
</evidence>
<dbReference type="EMBL" id="CAAJGR010000113">
    <property type="protein sequence ID" value="VHO04801.1"/>
    <property type="molecule type" value="Genomic_DNA"/>
</dbReference>
<dbReference type="SUPFAM" id="SSF52283">
    <property type="entry name" value="Formate/glycerate dehydrogenase catalytic domain-like"/>
    <property type="match status" value="1"/>
</dbReference>
<comment type="similarity">
    <text evidence="1 4">Belongs to the D-isomer specific 2-hydroxyacid dehydrogenase family.</text>
</comment>
<dbReference type="Gene3D" id="3.40.50.720">
    <property type="entry name" value="NAD(P)-binding Rossmann-like Domain"/>
    <property type="match status" value="2"/>
</dbReference>
<dbReference type="Pfam" id="PF00389">
    <property type="entry name" value="2-Hacid_dh"/>
    <property type="match status" value="1"/>
</dbReference>
<evidence type="ECO:0000256" key="4">
    <source>
        <dbReference type="RuleBase" id="RU003719"/>
    </source>
</evidence>
<dbReference type="GO" id="GO:0004617">
    <property type="term" value="F:phosphoglycerate dehydrogenase activity"/>
    <property type="evidence" value="ECO:0007669"/>
    <property type="project" value="UniProtKB-EC"/>
</dbReference>
<dbReference type="PROSITE" id="PS00671">
    <property type="entry name" value="D_2_HYDROXYACID_DH_3"/>
    <property type="match status" value="1"/>
</dbReference>
<name>A0A486XSE7_9GAMM</name>
<evidence type="ECO:0000256" key="1">
    <source>
        <dbReference type="ARBA" id="ARBA00005854"/>
    </source>
</evidence>
<dbReference type="SUPFAM" id="SSF51735">
    <property type="entry name" value="NAD(P)-binding Rossmann-fold domains"/>
    <property type="match status" value="1"/>
</dbReference>
<dbReference type="InterPro" id="IPR006139">
    <property type="entry name" value="D-isomer_2_OHA_DH_cat_dom"/>
</dbReference>
<protein>
    <submittedName>
        <fullName evidence="7">D-3-phosphoglycerate dehydrogenase</fullName>
        <ecNumber evidence="7">1.1.1.95</ecNumber>
    </submittedName>
</protein>
<proteinExistence type="inferred from homology"/>
<feature type="domain" description="D-isomer specific 2-hydroxyacid dehydrogenase NAD-binding" evidence="6">
    <location>
        <begin position="107"/>
        <end position="286"/>
    </location>
</feature>
<keyword evidence="2 4" id="KW-0560">Oxidoreductase</keyword>
<evidence type="ECO:0000313" key="7">
    <source>
        <dbReference type="EMBL" id="VHO04801.1"/>
    </source>
</evidence>
<sequence>MLQTVFLDAGSMGDTSLAPLHSAAIQLHCHPHTRDAQRVERLQQADIAIVNKVPLDAAVLAQLPRLKLICVAATGVNNVDLRAAQQQRIPVCNVRGYANTAVPQHVFALLLQLSNNIQQYHQAAISGAWADSPHFCLLHYPVFELAGKTMLIVGNGALGSATAKLAQAFGMQVLLAEHPQANTCRPGRIPFTAALAQADVVSLHCPLTPATERLFNRSTFALMKPGALLINTARGGLIDETDLLQALQQGRLGGAALDVLTVEPPCQHNPLLTARLPQLIITPHMAWASTAARQRMVLQLKANIDAFIQGKVQNQVWPTI</sequence>
<dbReference type="InterPro" id="IPR050418">
    <property type="entry name" value="D-iso_2-hydroxyacid_DH_PdxB"/>
</dbReference>
<feature type="domain" description="D-isomer specific 2-hydroxyacid dehydrogenase catalytic" evidence="5">
    <location>
        <begin position="16"/>
        <end position="315"/>
    </location>
</feature>
<dbReference type="GO" id="GO:0051287">
    <property type="term" value="F:NAD binding"/>
    <property type="evidence" value="ECO:0007669"/>
    <property type="project" value="InterPro"/>
</dbReference>
<evidence type="ECO:0000259" key="5">
    <source>
        <dbReference type="Pfam" id="PF00389"/>
    </source>
</evidence>
<organism evidence="7">
    <name type="scientific">Rheinheimera sp. BAL341</name>
    <dbReference type="NCBI Taxonomy" id="1708203"/>
    <lineage>
        <taxon>Bacteria</taxon>
        <taxon>Pseudomonadati</taxon>
        <taxon>Pseudomonadota</taxon>
        <taxon>Gammaproteobacteria</taxon>
        <taxon>Chromatiales</taxon>
        <taxon>Chromatiaceae</taxon>
        <taxon>Rheinheimera</taxon>
    </lineage>
</organism>
<evidence type="ECO:0000259" key="6">
    <source>
        <dbReference type="Pfam" id="PF02826"/>
    </source>
</evidence>
<dbReference type="AlphaFoldDB" id="A0A486XSE7"/>
<evidence type="ECO:0000256" key="3">
    <source>
        <dbReference type="ARBA" id="ARBA00023027"/>
    </source>
</evidence>
<dbReference type="Pfam" id="PF02826">
    <property type="entry name" value="2-Hacid_dh_C"/>
    <property type="match status" value="1"/>
</dbReference>
<reference evidence="7" key="1">
    <citation type="submission" date="2019-04" db="EMBL/GenBank/DDBJ databases">
        <authorList>
            <person name="Brambilla D."/>
        </authorList>
    </citation>
    <scope>NUCLEOTIDE SEQUENCE</scope>
    <source>
        <strain evidence="7">BAL1</strain>
    </source>
</reference>
<dbReference type="EC" id="1.1.1.95" evidence="7"/>
<dbReference type="PANTHER" id="PTHR43761:SF1">
    <property type="entry name" value="D-ISOMER SPECIFIC 2-HYDROXYACID DEHYDROGENASE CATALYTIC DOMAIN-CONTAINING PROTEIN-RELATED"/>
    <property type="match status" value="1"/>
</dbReference>